<evidence type="ECO:0000256" key="2">
    <source>
        <dbReference type="ARBA" id="ARBA00022691"/>
    </source>
</evidence>
<dbReference type="Proteomes" id="UP000198988">
    <property type="component" value="Unassembled WGS sequence"/>
</dbReference>
<comment type="cofactor">
    <cofactor evidence="1">
        <name>[4Fe-4S] cluster</name>
        <dbReference type="ChEBI" id="CHEBI:49883"/>
    </cofactor>
</comment>
<dbReference type="SFLD" id="SFLDG01067">
    <property type="entry name" value="SPASM/twitch_domain_containing"/>
    <property type="match status" value="1"/>
</dbReference>
<evidence type="ECO:0000313" key="7">
    <source>
        <dbReference type="EMBL" id="SEH58900.1"/>
    </source>
</evidence>
<evidence type="ECO:0000256" key="3">
    <source>
        <dbReference type="ARBA" id="ARBA00022723"/>
    </source>
</evidence>
<dbReference type="AlphaFoldDB" id="A0A1H6J9Z5"/>
<dbReference type="CDD" id="cd21109">
    <property type="entry name" value="SPASM"/>
    <property type="match status" value="1"/>
</dbReference>
<evidence type="ECO:0000256" key="1">
    <source>
        <dbReference type="ARBA" id="ARBA00001966"/>
    </source>
</evidence>
<keyword evidence="4" id="KW-0408">Iron</keyword>
<reference evidence="8" key="1">
    <citation type="submission" date="2016-06" db="EMBL/GenBank/DDBJ databases">
        <authorList>
            <person name="Petersen J."/>
            <person name="Sayavedra L."/>
        </authorList>
    </citation>
    <scope>NUCLEOTIDE SEQUENCE [LARGE SCALE GENOMIC DNA]</scope>
    <source>
        <strain evidence="8">BazSymA</strain>
    </source>
</reference>
<evidence type="ECO:0000256" key="5">
    <source>
        <dbReference type="ARBA" id="ARBA00023014"/>
    </source>
</evidence>
<dbReference type="EMBL" id="CDSC02000025">
    <property type="protein sequence ID" value="SEH58900.1"/>
    <property type="molecule type" value="Genomic_DNA"/>
</dbReference>
<dbReference type="GO" id="GO:0016491">
    <property type="term" value="F:oxidoreductase activity"/>
    <property type="evidence" value="ECO:0007669"/>
    <property type="project" value="InterPro"/>
</dbReference>
<feature type="domain" description="4Fe4S-binding SPASM" evidence="6">
    <location>
        <begin position="265"/>
        <end position="330"/>
    </location>
</feature>
<gene>
    <name evidence="7" type="ORF">BAZSYMA_ACONTIG98791_1</name>
</gene>
<dbReference type="GO" id="GO:0046872">
    <property type="term" value="F:metal ion binding"/>
    <property type="evidence" value="ECO:0007669"/>
    <property type="project" value="UniProtKB-KW"/>
</dbReference>
<dbReference type="OrthoDB" id="9782387at2"/>
<dbReference type="InterPro" id="IPR007197">
    <property type="entry name" value="rSAM"/>
</dbReference>
<proteinExistence type="predicted"/>
<dbReference type="PANTHER" id="PTHR43273:SF8">
    <property type="entry name" value="RADICAL SAM DOMAIN PROTEIN"/>
    <property type="match status" value="1"/>
</dbReference>
<accession>A0A1H6J9Z5</accession>
<dbReference type="PANTHER" id="PTHR43273">
    <property type="entry name" value="ANAEROBIC SULFATASE-MATURATING ENZYME HOMOLOG ASLB-RELATED"/>
    <property type="match status" value="1"/>
</dbReference>
<keyword evidence="5" id="KW-0411">Iron-sulfur</keyword>
<evidence type="ECO:0000259" key="6">
    <source>
        <dbReference type="Pfam" id="PF13186"/>
    </source>
</evidence>
<keyword evidence="3" id="KW-0479">Metal-binding</keyword>
<sequence>MIEQGRLILTMMPSLYCKLDCPHCYLSKEQRRSKECLSLEQIKTTVEKIKDYYKDKNIQNAAIDIYWYGGEPTTMGVEMFSDMCDIINTTFKKHKIKHILLSALVGVNLDEWAPILKKYCNSKIQTSYDAMMRGKRYDMSWQKQVVNALDRGLSVNTLSVFNKSIQFDGYQKTFVKLMGLGIRECGWLPFQKNIRNDDTGMYDEYSTSMNEFSDFMIGFSNLNNDTHTHTHTHTHTNDGCVFLIGNEIFINSMNINGTSMSNTGAQTVFLMPNGDMVMPNYDEFNNIEFMQKFGNILKQSFEKILTSKSRRRWIRRQINRNNNKECMECDSWNCCLMEFWKNNNKDDDCYGAKKYVEWVKKHSTQEPTFIENIS</sequence>
<dbReference type="SFLD" id="SFLDS00029">
    <property type="entry name" value="Radical_SAM"/>
    <property type="match status" value="1"/>
</dbReference>
<evidence type="ECO:0000256" key="4">
    <source>
        <dbReference type="ARBA" id="ARBA00023004"/>
    </source>
</evidence>
<protein>
    <submittedName>
        <fullName evidence="7">Transcriptional regulatory protein</fullName>
    </submittedName>
</protein>
<dbReference type="Pfam" id="PF13186">
    <property type="entry name" value="SPASM"/>
    <property type="match status" value="1"/>
</dbReference>
<dbReference type="Gene3D" id="3.20.20.70">
    <property type="entry name" value="Aldolase class I"/>
    <property type="match status" value="1"/>
</dbReference>
<dbReference type="RefSeq" id="WP_090714415.1">
    <property type="nucleotide sequence ID" value="NZ_CDSC02000025.1"/>
</dbReference>
<dbReference type="InterPro" id="IPR023885">
    <property type="entry name" value="4Fe4S-binding_SPASM_dom"/>
</dbReference>
<dbReference type="InterPro" id="IPR023867">
    <property type="entry name" value="Sulphatase_maturase_rSAM"/>
</dbReference>
<dbReference type="SUPFAM" id="SSF102114">
    <property type="entry name" value="Radical SAM enzymes"/>
    <property type="match status" value="1"/>
</dbReference>
<dbReference type="InterPro" id="IPR058240">
    <property type="entry name" value="rSAM_sf"/>
</dbReference>
<name>A0A1H6J9Z5_9GAMM</name>
<organism evidence="7 8">
    <name type="scientific">Bathymodiolus azoricus thioautotrophic gill symbiont</name>
    <dbReference type="NCBI Taxonomy" id="235205"/>
    <lineage>
        <taxon>Bacteria</taxon>
        <taxon>Pseudomonadati</taxon>
        <taxon>Pseudomonadota</taxon>
        <taxon>Gammaproteobacteria</taxon>
        <taxon>sulfur-oxidizing symbionts</taxon>
    </lineage>
</organism>
<dbReference type="InterPro" id="IPR013785">
    <property type="entry name" value="Aldolase_TIM"/>
</dbReference>
<evidence type="ECO:0000313" key="8">
    <source>
        <dbReference type="Proteomes" id="UP000198988"/>
    </source>
</evidence>
<keyword evidence="2" id="KW-0949">S-adenosyl-L-methionine</keyword>
<dbReference type="GO" id="GO:0051536">
    <property type="term" value="F:iron-sulfur cluster binding"/>
    <property type="evidence" value="ECO:0007669"/>
    <property type="project" value="UniProtKB-KW"/>
</dbReference>